<dbReference type="GO" id="GO:0016706">
    <property type="term" value="F:2-oxoglutarate-dependent dioxygenase activity"/>
    <property type="evidence" value="ECO:0007669"/>
    <property type="project" value="UniProtKB-ARBA"/>
</dbReference>
<accession>A0A2Z4AFN4</accession>
<dbReference type="EMBL" id="CP029803">
    <property type="protein sequence ID" value="AWT60345.1"/>
    <property type="molecule type" value="Genomic_DNA"/>
</dbReference>
<dbReference type="Proteomes" id="UP000247465">
    <property type="component" value="Chromosome"/>
</dbReference>
<organism evidence="2 3">
    <name type="scientific">Candidatus Moanibacter tarae</name>
    <dbReference type="NCBI Taxonomy" id="2200854"/>
    <lineage>
        <taxon>Bacteria</taxon>
        <taxon>Pseudomonadati</taxon>
        <taxon>Verrucomicrobiota</taxon>
        <taxon>Opitutia</taxon>
        <taxon>Puniceicoccales</taxon>
        <taxon>Puniceicoccales incertae sedis</taxon>
        <taxon>Candidatus Moanibacter</taxon>
    </lineage>
</organism>
<evidence type="ECO:0008006" key="4">
    <source>
        <dbReference type="Google" id="ProtNLM"/>
    </source>
</evidence>
<dbReference type="Gene3D" id="2.60.120.620">
    <property type="entry name" value="q2cbj1_9rhob like domain"/>
    <property type="match status" value="1"/>
</dbReference>
<protein>
    <recommendedName>
        <fullName evidence="4">Phytanoyl-CoA dioxygenase family protein</fullName>
    </recommendedName>
</protein>
<dbReference type="PANTHER" id="PTHR40470:SF1">
    <property type="entry name" value="PHYTANOYL-COA DIOXYGENASE FAMILY PROTEIN (AFU_ORTHOLOGUE AFUA_2G15850)"/>
    <property type="match status" value="1"/>
</dbReference>
<dbReference type="SUPFAM" id="SSF51197">
    <property type="entry name" value="Clavaminate synthase-like"/>
    <property type="match status" value="1"/>
</dbReference>
<proteinExistence type="predicted"/>
<sequence>MASKSKEYSEAQQLLDEGFFIVNEVIPPSELETVRSSCEKLVERQREIWEQERGENEPPGGRWATERQPRLGDYEQFIDSETVAAIEFLYGNKTLGTCLRIMGAPDASPTSFMLMCNPVEDHGPAEWHRDIHPIDQAPLCGLEQDLQANGPCYLQWNIPLYDDNVLWVVPGSHRRPNTSEENEQLHRDRKVPLPGSIPVDLKAGDGVVYTNTILHWGSNYSSKLRRTVHLGYRSYGGKLFPYVPQMRREARYESFLNDECAALCSRHQLLYDEECNRIEAFYRAILAKDKGLFYAGLETFHPGENNRIVALILFSKLAYKICIGSHPNRESYGNDWSQDMVIGPRFSKKEKELLWSRFESLDHRLQADEEQFVPGFQSGPMHYFFEEIPEGLDVDSFVANW</sequence>
<name>A0A2Z4AFN4_9BACT</name>
<dbReference type="KEGG" id="mtar:DF168_01553"/>
<dbReference type="AlphaFoldDB" id="A0A2Z4AFN4"/>
<dbReference type="PANTHER" id="PTHR40470">
    <property type="entry name" value="PHYTANOYL-COA DIOXYGENASE FAMILY PROTEIN (AFU_ORTHOLOGUE AFUA_2G15850)"/>
    <property type="match status" value="1"/>
</dbReference>
<feature type="region of interest" description="Disordered" evidence="1">
    <location>
        <begin position="49"/>
        <end position="68"/>
    </location>
</feature>
<evidence type="ECO:0000313" key="2">
    <source>
        <dbReference type="EMBL" id="AWT60345.1"/>
    </source>
</evidence>
<evidence type="ECO:0000313" key="3">
    <source>
        <dbReference type="Proteomes" id="UP000247465"/>
    </source>
</evidence>
<dbReference type="InterPro" id="IPR008775">
    <property type="entry name" value="Phytyl_CoA_dOase-like"/>
</dbReference>
<evidence type="ECO:0000256" key="1">
    <source>
        <dbReference type="SAM" id="MobiDB-lite"/>
    </source>
</evidence>
<dbReference type="Pfam" id="PF05721">
    <property type="entry name" value="PhyH"/>
    <property type="match status" value="1"/>
</dbReference>
<gene>
    <name evidence="2" type="ORF">DF168_01553</name>
</gene>
<reference evidence="2 3" key="1">
    <citation type="submission" date="2018-06" db="EMBL/GenBank/DDBJ databases">
        <title>Draft Genome Sequence of a Novel Marine Bacterium Related to the Verrucomicrobia.</title>
        <authorList>
            <person name="Vosseberg J."/>
            <person name="Martijn J."/>
            <person name="Ettema T.J.G."/>
        </authorList>
    </citation>
    <scope>NUCLEOTIDE SEQUENCE [LARGE SCALE GENOMIC DNA]</scope>
    <source>
        <strain evidence="2">TARA_B100001123</strain>
    </source>
</reference>